<dbReference type="Gene3D" id="3.40.50.150">
    <property type="entry name" value="Vaccinia Virus protein VP39"/>
    <property type="match status" value="1"/>
</dbReference>
<evidence type="ECO:0000256" key="4">
    <source>
        <dbReference type="ARBA" id="ARBA00022490"/>
    </source>
</evidence>
<evidence type="ECO:0000256" key="13">
    <source>
        <dbReference type="PROSITE-ProRule" id="PRU01023"/>
    </source>
</evidence>
<dbReference type="EC" id="2.1.1.176" evidence="3"/>
<keyword evidence="6 13" id="KW-0489">Methyltransferase</keyword>
<comment type="catalytic activity">
    <reaction evidence="12">
        <text>cytidine(967) in 16S rRNA + S-adenosyl-L-methionine = 5-methylcytidine(967) in 16S rRNA + S-adenosyl-L-homocysteine + H(+)</text>
        <dbReference type="Rhea" id="RHEA:42748"/>
        <dbReference type="Rhea" id="RHEA-COMP:10219"/>
        <dbReference type="Rhea" id="RHEA-COMP:10220"/>
        <dbReference type="ChEBI" id="CHEBI:15378"/>
        <dbReference type="ChEBI" id="CHEBI:57856"/>
        <dbReference type="ChEBI" id="CHEBI:59789"/>
        <dbReference type="ChEBI" id="CHEBI:74483"/>
        <dbReference type="ChEBI" id="CHEBI:82748"/>
        <dbReference type="EC" id="2.1.1.176"/>
    </reaction>
</comment>
<dbReference type="GO" id="GO:0032259">
    <property type="term" value="P:methylation"/>
    <property type="evidence" value="ECO:0007669"/>
    <property type="project" value="UniProtKB-KW"/>
</dbReference>
<evidence type="ECO:0000256" key="7">
    <source>
        <dbReference type="ARBA" id="ARBA00022679"/>
    </source>
</evidence>
<sequence>MIDKRPKTPREVAAFSLFSMAEEGAWSDGALHHYLSRAGLDGRDAALAARLTYGTVQNELLLDWYLRSFSSLRLKKIAPRVLACLRMGLYQLILMDKIPAHAAVAETVSLVRHYCHANDRTVSFANAVMRKAAEAVEKNALPRLDCPDKESYYALRYSHPEWLVRLLSEQFGQKLTERICQADNADTPVSVRVNRMKTTPDEAKAELERAGMTVTPHRAFADILLCTGGDAAATEAFREGRITVQDAASALAAFVADPKPGTAVLDCCAAPGGKSFAMAEKMQGKGSLTSCDIYEHKLKRIQEGAARLGLPNIRTELQDASAFRAEWAESADTVLCDVPCSGLGIIRKKPETRYKDPDEIAKLPALQRAILENCARYVKKGGTLVYSTCTILRRENEDVVRAFLAAHPEFAPAPWSHPVCGGREDGMVTLLPPEHDTDGFFIAKLKRIGN</sequence>
<comment type="function">
    <text evidence="1">Specifically methylates the cytosine at position 967 (m5C967) of 16S rRNA.</text>
</comment>
<dbReference type="InterPro" id="IPR004573">
    <property type="entry name" value="rRNA_ssu_MeTfrase_B"/>
</dbReference>
<feature type="active site" description="Nucleophile" evidence="13">
    <location>
        <position position="389"/>
    </location>
</feature>
<organism evidence="15 16">
    <name type="scientific">Agathobaculum hominis</name>
    <dbReference type="NCBI Taxonomy" id="2763014"/>
    <lineage>
        <taxon>Bacteria</taxon>
        <taxon>Bacillati</taxon>
        <taxon>Bacillota</taxon>
        <taxon>Clostridia</taxon>
        <taxon>Eubacteriales</taxon>
        <taxon>Butyricicoccaceae</taxon>
        <taxon>Agathobaculum</taxon>
    </lineage>
</organism>
<evidence type="ECO:0000256" key="12">
    <source>
        <dbReference type="ARBA" id="ARBA00047283"/>
    </source>
</evidence>
<comment type="caution">
    <text evidence="15">The sequence shown here is derived from an EMBL/GenBank/DDBJ whole genome shotgun (WGS) entry which is preliminary data.</text>
</comment>
<dbReference type="PROSITE" id="PS51686">
    <property type="entry name" value="SAM_MT_RSMB_NOP"/>
    <property type="match status" value="1"/>
</dbReference>
<dbReference type="Pfam" id="PF01029">
    <property type="entry name" value="NusB"/>
    <property type="match status" value="1"/>
</dbReference>
<keyword evidence="5" id="KW-0698">rRNA processing</keyword>
<evidence type="ECO:0000313" key="15">
    <source>
        <dbReference type="EMBL" id="MBC5694990.1"/>
    </source>
</evidence>
<dbReference type="EMBL" id="JACOPK010000002">
    <property type="protein sequence ID" value="MBC5694990.1"/>
    <property type="molecule type" value="Genomic_DNA"/>
</dbReference>
<dbReference type="InterPro" id="IPR049560">
    <property type="entry name" value="MeTrfase_RsmB-F_NOP2_cat"/>
</dbReference>
<name>A0ABR7GL02_9FIRM</name>
<reference evidence="15 16" key="1">
    <citation type="submission" date="2020-08" db="EMBL/GenBank/DDBJ databases">
        <title>Genome public.</title>
        <authorList>
            <person name="Liu C."/>
            <person name="Sun Q."/>
        </authorList>
    </citation>
    <scope>NUCLEOTIDE SEQUENCE [LARGE SCALE GENOMIC DNA]</scope>
    <source>
        <strain evidence="15 16">M2</strain>
    </source>
</reference>
<keyword evidence="4" id="KW-0963">Cytoplasm</keyword>
<dbReference type="CDD" id="cd02440">
    <property type="entry name" value="AdoMet_MTases"/>
    <property type="match status" value="1"/>
</dbReference>
<dbReference type="InterPro" id="IPR001678">
    <property type="entry name" value="MeTrfase_RsmB-F_NOP2_dom"/>
</dbReference>
<evidence type="ECO:0000256" key="6">
    <source>
        <dbReference type="ARBA" id="ARBA00022603"/>
    </source>
</evidence>
<evidence type="ECO:0000313" key="16">
    <source>
        <dbReference type="Proteomes" id="UP000641741"/>
    </source>
</evidence>
<comment type="similarity">
    <text evidence="13">Belongs to the class I-like SAM-binding methyltransferase superfamily. RsmB/NOP family.</text>
</comment>
<feature type="binding site" evidence="13">
    <location>
        <position position="319"/>
    </location>
    <ligand>
        <name>S-adenosyl-L-methionine</name>
        <dbReference type="ChEBI" id="CHEBI:59789"/>
    </ligand>
</feature>
<dbReference type="SUPFAM" id="SSF53335">
    <property type="entry name" value="S-adenosyl-L-methionine-dependent methyltransferases"/>
    <property type="match status" value="1"/>
</dbReference>
<feature type="binding site" evidence="13">
    <location>
        <begin position="268"/>
        <end position="274"/>
    </location>
    <ligand>
        <name>S-adenosyl-L-methionine</name>
        <dbReference type="ChEBI" id="CHEBI:59789"/>
    </ligand>
</feature>
<dbReference type="GO" id="GO:0008168">
    <property type="term" value="F:methyltransferase activity"/>
    <property type="evidence" value="ECO:0007669"/>
    <property type="project" value="UniProtKB-KW"/>
</dbReference>
<evidence type="ECO:0000256" key="3">
    <source>
        <dbReference type="ARBA" id="ARBA00012140"/>
    </source>
</evidence>
<dbReference type="Pfam" id="PF01189">
    <property type="entry name" value="Methyltr_RsmB-F"/>
    <property type="match status" value="1"/>
</dbReference>
<dbReference type="InterPro" id="IPR029063">
    <property type="entry name" value="SAM-dependent_MTases_sf"/>
</dbReference>
<dbReference type="InterPro" id="IPR035926">
    <property type="entry name" value="NusB-like_sf"/>
</dbReference>
<evidence type="ECO:0000256" key="2">
    <source>
        <dbReference type="ARBA" id="ARBA00004496"/>
    </source>
</evidence>
<proteinExistence type="inferred from homology"/>
<dbReference type="InterPro" id="IPR006027">
    <property type="entry name" value="NusB_RsmB_TIM44"/>
</dbReference>
<evidence type="ECO:0000256" key="5">
    <source>
        <dbReference type="ARBA" id="ARBA00022552"/>
    </source>
</evidence>
<feature type="domain" description="SAM-dependent MTase RsmB/NOP-type" evidence="14">
    <location>
        <begin position="179"/>
        <end position="448"/>
    </location>
</feature>
<dbReference type="Proteomes" id="UP000641741">
    <property type="component" value="Unassembled WGS sequence"/>
</dbReference>
<evidence type="ECO:0000256" key="9">
    <source>
        <dbReference type="ARBA" id="ARBA00022884"/>
    </source>
</evidence>
<dbReference type="PANTHER" id="PTHR22807">
    <property type="entry name" value="NOP2 YEAST -RELATED NOL1/NOP2/FMU SUN DOMAIN-CONTAINING"/>
    <property type="match status" value="1"/>
</dbReference>
<evidence type="ECO:0000256" key="11">
    <source>
        <dbReference type="ARBA" id="ARBA00031088"/>
    </source>
</evidence>
<feature type="binding site" evidence="13">
    <location>
        <position position="337"/>
    </location>
    <ligand>
        <name>S-adenosyl-L-methionine</name>
        <dbReference type="ChEBI" id="CHEBI:59789"/>
    </ligand>
</feature>
<dbReference type="InterPro" id="IPR023267">
    <property type="entry name" value="RCMT"/>
</dbReference>
<dbReference type="SUPFAM" id="SSF48013">
    <property type="entry name" value="NusB-like"/>
    <property type="match status" value="1"/>
</dbReference>
<evidence type="ECO:0000256" key="1">
    <source>
        <dbReference type="ARBA" id="ARBA00002724"/>
    </source>
</evidence>
<evidence type="ECO:0000256" key="8">
    <source>
        <dbReference type="ARBA" id="ARBA00022691"/>
    </source>
</evidence>
<dbReference type="RefSeq" id="WP_186969296.1">
    <property type="nucleotide sequence ID" value="NZ_JACOPK010000002.1"/>
</dbReference>
<keyword evidence="8 13" id="KW-0949">S-adenosyl-L-methionine</keyword>
<protein>
    <recommendedName>
        <fullName evidence="3">16S rRNA (cytosine(967)-C(5))-methyltransferase</fullName>
        <ecNumber evidence="3">2.1.1.176</ecNumber>
    </recommendedName>
    <alternativeName>
        <fullName evidence="10">16S rRNA m5C967 methyltransferase</fullName>
    </alternativeName>
    <alternativeName>
        <fullName evidence="11">rRNA (cytosine-C(5)-)-methyltransferase RsmB</fullName>
    </alternativeName>
</protein>
<dbReference type="Pfam" id="PF22458">
    <property type="entry name" value="RsmF-B_ferredox"/>
    <property type="match status" value="1"/>
</dbReference>
<gene>
    <name evidence="15" type="primary">rsmB</name>
    <name evidence="15" type="ORF">H8S02_03375</name>
</gene>
<dbReference type="Gene3D" id="1.10.940.10">
    <property type="entry name" value="NusB-like"/>
    <property type="match status" value="1"/>
</dbReference>
<dbReference type="NCBIfam" id="NF011494">
    <property type="entry name" value="PRK14902.1"/>
    <property type="match status" value="1"/>
</dbReference>
<keyword evidence="9 13" id="KW-0694">RNA-binding</keyword>
<keyword evidence="16" id="KW-1185">Reference proteome</keyword>
<accession>A0ABR7GL02</accession>
<dbReference type="PRINTS" id="PR02008">
    <property type="entry name" value="RCMTFAMILY"/>
</dbReference>
<dbReference type="Gene3D" id="3.30.70.1170">
    <property type="entry name" value="Sun protein, domain 3"/>
    <property type="match status" value="1"/>
</dbReference>
<keyword evidence="7 13" id="KW-0808">Transferase</keyword>
<dbReference type="InterPro" id="IPR054728">
    <property type="entry name" value="RsmB-like_ferredoxin"/>
</dbReference>
<evidence type="ECO:0000256" key="10">
    <source>
        <dbReference type="ARBA" id="ARBA00030399"/>
    </source>
</evidence>
<feature type="binding site" evidence="13">
    <location>
        <position position="292"/>
    </location>
    <ligand>
        <name>S-adenosyl-L-methionine</name>
        <dbReference type="ChEBI" id="CHEBI:59789"/>
    </ligand>
</feature>
<dbReference type="PANTHER" id="PTHR22807:SF53">
    <property type="entry name" value="RIBOSOMAL RNA SMALL SUBUNIT METHYLTRANSFERASE B-RELATED"/>
    <property type="match status" value="1"/>
</dbReference>
<dbReference type="NCBIfam" id="TIGR00563">
    <property type="entry name" value="rsmB"/>
    <property type="match status" value="1"/>
</dbReference>
<evidence type="ECO:0000259" key="14">
    <source>
        <dbReference type="PROSITE" id="PS51686"/>
    </source>
</evidence>
<comment type="subcellular location">
    <subcellularLocation>
        <location evidence="2">Cytoplasm</location>
    </subcellularLocation>
</comment>